<evidence type="ECO:0000313" key="3">
    <source>
        <dbReference type="Proteomes" id="UP000033860"/>
    </source>
</evidence>
<accession>A0A0G1RW47</accession>
<feature type="transmembrane region" description="Helical" evidence="1">
    <location>
        <begin position="9"/>
        <end position="32"/>
    </location>
</feature>
<sequence>MRLTKKQRLLWTILVAIASVGLLLTSLLPLFYGL</sequence>
<comment type="caution">
    <text evidence="2">The sequence shown here is derived from an EMBL/GenBank/DDBJ whole genome shotgun (WGS) entry which is preliminary data.</text>
</comment>
<gene>
    <name evidence="2" type="ORF">UX85_C0003G0026</name>
</gene>
<name>A0A0G1RW47_9BACT</name>
<keyword evidence="1" id="KW-1133">Transmembrane helix</keyword>
<organism evidence="2 3">
    <name type="scientific">Candidatus Beckwithbacteria bacterium GW2011_GWB1_47_15</name>
    <dbReference type="NCBI Taxonomy" id="1618371"/>
    <lineage>
        <taxon>Bacteria</taxon>
        <taxon>Candidatus Beckwithiibacteriota</taxon>
    </lineage>
</organism>
<keyword evidence="1" id="KW-0812">Transmembrane</keyword>
<protein>
    <submittedName>
        <fullName evidence="2">Uncharacterized protein</fullName>
    </submittedName>
</protein>
<dbReference type="EMBL" id="LCNT01000003">
    <property type="protein sequence ID" value="KKU61367.1"/>
    <property type="molecule type" value="Genomic_DNA"/>
</dbReference>
<keyword evidence="1" id="KW-0472">Membrane</keyword>
<reference evidence="2 3" key="1">
    <citation type="journal article" date="2015" name="Nature">
        <title>rRNA introns, odd ribosomes, and small enigmatic genomes across a large radiation of phyla.</title>
        <authorList>
            <person name="Brown C.T."/>
            <person name="Hug L.A."/>
            <person name="Thomas B.C."/>
            <person name="Sharon I."/>
            <person name="Castelle C.J."/>
            <person name="Singh A."/>
            <person name="Wilkins M.J."/>
            <person name="Williams K.H."/>
            <person name="Banfield J.F."/>
        </authorList>
    </citation>
    <scope>NUCLEOTIDE SEQUENCE [LARGE SCALE GENOMIC DNA]</scope>
</reference>
<evidence type="ECO:0000256" key="1">
    <source>
        <dbReference type="SAM" id="Phobius"/>
    </source>
</evidence>
<dbReference type="AlphaFoldDB" id="A0A0G1RW47"/>
<dbReference type="Proteomes" id="UP000033860">
    <property type="component" value="Unassembled WGS sequence"/>
</dbReference>
<proteinExistence type="predicted"/>
<evidence type="ECO:0000313" key="2">
    <source>
        <dbReference type="EMBL" id="KKU61367.1"/>
    </source>
</evidence>